<evidence type="ECO:0000313" key="1">
    <source>
        <dbReference type="EMBL" id="CAG8640515.1"/>
    </source>
</evidence>
<keyword evidence="2" id="KW-1185">Reference proteome</keyword>
<organism evidence="1 2">
    <name type="scientific">Scutellospora calospora</name>
    <dbReference type="NCBI Taxonomy" id="85575"/>
    <lineage>
        <taxon>Eukaryota</taxon>
        <taxon>Fungi</taxon>
        <taxon>Fungi incertae sedis</taxon>
        <taxon>Mucoromycota</taxon>
        <taxon>Glomeromycotina</taxon>
        <taxon>Glomeromycetes</taxon>
        <taxon>Diversisporales</taxon>
        <taxon>Gigasporaceae</taxon>
        <taxon>Scutellospora</taxon>
    </lineage>
</organism>
<gene>
    <name evidence="1" type="ORF">SCALOS_LOCUS8310</name>
</gene>
<evidence type="ECO:0000313" key="2">
    <source>
        <dbReference type="Proteomes" id="UP000789860"/>
    </source>
</evidence>
<dbReference type="EMBL" id="CAJVPM010021513">
    <property type="protein sequence ID" value="CAG8640515.1"/>
    <property type="molecule type" value="Genomic_DNA"/>
</dbReference>
<feature type="non-terminal residue" evidence="1">
    <location>
        <position position="1"/>
    </location>
</feature>
<protein>
    <submittedName>
        <fullName evidence="1">5483_t:CDS:1</fullName>
    </submittedName>
</protein>
<proteinExistence type="predicted"/>
<sequence>LDRLNTESPISNLEVCAMRIAHYAEFFSNISACKCYQGKGYGYYCGYELGCGGDSLWYCPGYGATARYVGYCDYCCNPPGENSYCC</sequence>
<comment type="caution">
    <text evidence="1">The sequence shown here is derived from an EMBL/GenBank/DDBJ whole genome shotgun (WGS) entry which is preliminary data.</text>
</comment>
<name>A0ACA9N8W6_9GLOM</name>
<accession>A0ACA9N8W6</accession>
<dbReference type="Proteomes" id="UP000789860">
    <property type="component" value="Unassembled WGS sequence"/>
</dbReference>
<reference evidence="1" key="1">
    <citation type="submission" date="2021-06" db="EMBL/GenBank/DDBJ databases">
        <authorList>
            <person name="Kallberg Y."/>
            <person name="Tangrot J."/>
            <person name="Rosling A."/>
        </authorList>
    </citation>
    <scope>NUCLEOTIDE SEQUENCE</scope>
    <source>
        <strain evidence="1">AU212A</strain>
    </source>
</reference>